<sequence length="91" mass="9431">MTSPADESGDAMSALAEALADALAPFLEGRCSSCAGTGTRIVSNLDCTHCDNGYTKAYGRTARDMAVENIAGALKDQAVADALYDLREAGR</sequence>
<dbReference type="EMBL" id="CP098502">
    <property type="protein sequence ID" value="UTI65582.1"/>
    <property type="molecule type" value="Genomic_DNA"/>
</dbReference>
<organism evidence="1 2">
    <name type="scientific">Paraconexibacter antarcticus</name>
    <dbReference type="NCBI Taxonomy" id="2949664"/>
    <lineage>
        <taxon>Bacteria</taxon>
        <taxon>Bacillati</taxon>
        <taxon>Actinomycetota</taxon>
        <taxon>Thermoleophilia</taxon>
        <taxon>Solirubrobacterales</taxon>
        <taxon>Paraconexibacteraceae</taxon>
        <taxon>Paraconexibacter</taxon>
    </lineage>
</organism>
<name>A0ABY5DXH4_9ACTN</name>
<proteinExistence type="predicted"/>
<dbReference type="Proteomes" id="UP001056035">
    <property type="component" value="Chromosome"/>
</dbReference>
<gene>
    <name evidence="1" type="ORF">NBH00_05075</name>
</gene>
<dbReference type="RefSeq" id="WP_254572261.1">
    <property type="nucleotide sequence ID" value="NZ_CP098502.1"/>
</dbReference>
<protein>
    <submittedName>
        <fullName evidence="1">Uncharacterized protein</fullName>
    </submittedName>
</protein>
<accession>A0ABY5DXH4</accession>
<reference evidence="1 2" key="1">
    <citation type="submission" date="2022-06" db="EMBL/GenBank/DDBJ databases">
        <title>Paraconexibacter antarcticus.</title>
        <authorList>
            <person name="Kim C.S."/>
        </authorList>
    </citation>
    <scope>NUCLEOTIDE SEQUENCE [LARGE SCALE GENOMIC DNA]</scope>
    <source>
        <strain evidence="1 2">02-257</strain>
    </source>
</reference>
<evidence type="ECO:0000313" key="2">
    <source>
        <dbReference type="Proteomes" id="UP001056035"/>
    </source>
</evidence>
<keyword evidence="2" id="KW-1185">Reference proteome</keyword>
<evidence type="ECO:0000313" key="1">
    <source>
        <dbReference type="EMBL" id="UTI65582.1"/>
    </source>
</evidence>